<dbReference type="InterPro" id="IPR053261">
    <property type="entry name" value="Polyketide-peptide_reg"/>
</dbReference>
<evidence type="ECO:0000313" key="3">
    <source>
        <dbReference type="Proteomes" id="UP001385951"/>
    </source>
</evidence>
<keyword evidence="3" id="KW-1185">Reference proteome</keyword>
<dbReference type="InterPro" id="IPR016084">
    <property type="entry name" value="Haem_Oase-like_multi-hlx"/>
</dbReference>
<gene>
    <name evidence="2" type="ORF">QCA50_018490</name>
</gene>
<sequence>MSTSESLTSHLVRLSTVRPYTAATEHPFLASAGDGRLSKDLLSVYLSQDRLYAAHAYPKFVGCLLASVPFSSLDGIDCDRENYNQRVVAVLGGALQNVIREVNFFRDVAKKYELQLSGWRERKATRDYTAEMSRVGASGRLEDGIVFLWAMERVYLDAWSFVSSLKNEHAGPTSAAVAELVDNWTNEEFVVFVDELADLVNRLDIKPGSDAWIRAEEIWGRVIELEESFWPNEDELRQLKAL</sequence>
<dbReference type="PANTHER" id="PTHR41813:SF2">
    <property type="entry name" value="REGULATOR PAB1642, PUTATIVE (AFU_ORTHOLOGUE AFUA_3G11955)-RELATED"/>
    <property type="match status" value="1"/>
</dbReference>
<proteinExistence type="predicted"/>
<evidence type="ECO:0000259" key="1">
    <source>
        <dbReference type="Pfam" id="PF03070"/>
    </source>
</evidence>
<evidence type="ECO:0000313" key="2">
    <source>
        <dbReference type="EMBL" id="KAK7678430.1"/>
    </source>
</evidence>
<dbReference type="InterPro" id="IPR004305">
    <property type="entry name" value="Thiaminase-2/PQQC"/>
</dbReference>
<dbReference type="PANTHER" id="PTHR41813">
    <property type="entry name" value="REGULATOR PAB1642, PUTATIVE (AFU_ORTHOLOGUE AFUA_3G11955)-RELATED"/>
    <property type="match status" value="1"/>
</dbReference>
<accession>A0AAW0FP30</accession>
<dbReference type="Gene3D" id="1.20.910.10">
    <property type="entry name" value="Heme oxygenase-like"/>
    <property type="match status" value="1"/>
</dbReference>
<reference evidence="2 3" key="1">
    <citation type="submission" date="2022-09" db="EMBL/GenBank/DDBJ databases">
        <authorList>
            <person name="Palmer J.M."/>
        </authorList>
    </citation>
    <scope>NUCLEOTIDE SEQUENCE [LARGE SCALE GENOMIC DNA]</scope>
    <source>
        <strain evidence="2 3">DSM 7382</strain>
    </source>
</reference>
<dbReference type="Pfam" id="PF03070">
    <property type="entry name" value="TENA_THI-4"/>
    <property type="match status" value="1"/>
</dbReference>
<dbReference type="Proteomes" id="UP001385951">
    <property type="component" value="Unassembled WGS sequence"/>
</dbReference>
<organism evidence="2 3">
    <name type="scientific">Cerrena zonata</name>
    <dbReference type="NCBI Taxonomy" id="2478898"/>
    <lineage>
        <taxon>Eukaryota</taxon>
        <taxon>Fungi</taxon>
        <taxon>Dikarya</taxon>
        <taxon>Basidiomycota</taxon>
        <taxon>Agaricomycotina</taxon>
        <taxon>Agaricomycetes</taxon>
        <taxon>Polyporales</taxon>
        <taxon>Cerrenaceae</taxon>
        <taxon>Cerrena</taxon>
    </lineage>
</organism>
<protein>
    <recommendedName>
        <fullName evidence="1">Thiaminase-2/PQQC domain-containing protein</fullName>
    </recommendedName>
</protein>
<dbReference type="CDD" id="cd19357">
    <property type="entry name" value="TenA_E_At3g16990-like"/>
    <property type="match status" value="1"/>
</dbReference>
<feature type="domain" description="Thiaminase-2/PQQC" evidence="1">
    <location>
        <begin position="19"/>
        <end position="231"/>
    </location>
</feature>
<dbReference type="SUPFAM" id="SSF48613">
    <property type="entry name" value="Heme oxygenase-like"/>
    <property type="match status" value="1"/>
</dbReference>
<dbReference type="AlphaFoldDB" id="A0AAW0FP30"/>
<comment type="caution">
    <text evidence="2">The sequence shown here is derived from an EMBL/GenBank/DDBJ whole genome shotgun (WGS) entry which is preliminary data.</text>
</comment>
<name>A0AAW0FP30_9APHY</name>
<dbReference type="GO" id="GO:0006772">
    <property type="term" value="P:thiamine metabolic process"/>
    <property type="evidence" value="ECO:0007669"/>
    <property type="project" value="UniProtKB-ARBA"/>
</dbReference>
<dbReference type="EMBL" id="JASBNA010000071">
    <property type="protein sequence ID" value="KAK7678430.1"/>
    <property type="molecule type" value="Genomic_DNA"/>
</dbReference>